<proteinExistence type="predicted"/>
<keyword evidence="3" id="KW-1185">Reference proteome</keyword>
<evidence type="ECO:0000313" key="3">
    <source>
        <dbReference type="Proteomes" id="UP001642464"/>
    </source>
</evidence>
<sequence>MADWSEEDAVFLMDNLEKLNWQEVSLLLNEVQHQDQVEDTGQPQGFWNGVADGTWSGEFTAGDANGANTMVNTSTAAVNKKRHASVDIVESLGLGSQSAEETKRGLSLSSDARETADTRAHPARGDAFYEGELLSTFGEVQPPMAPPAPHYQAGHDIMYADQGLPQHDPYGVPLDEARSQQFRHDHNHNLNPHFGNHHHHNLAQMAGGAPMAMYGSSSSSRNCVTAAMVAPGRRINGGTATVRANGFDAEVRSDPAPAGSVPFEEIHAMLADALKGVYDRNVTKRFGVSPVNPKGPRLFYIVDRKENKEVDNLHREEDQSRTFAVRLRSTKKHTWFAPTFTEGLQFRELAKKERKSGNMLQFGGCIYTLVRRDPATGKAVVPSSTQILQVWDLPENPDGPVSPNSPGEDEDSVNAATSPAGTANVEPFSAAPVPQEARDSSTSMLTPSTRKVARDSLKAHSPRSTGTDDDETPGLAEACIKSEASGPAKVRIKSEAPKLGEMDNIKSESSESRSSSVSGPPGAIGSSDEVQEVVHEIFNRHCEALKPEQWVKWTEKYSRFLKSDNFAKALRLYVTQDDPRLKEDFLFPGNLEPDLPLGVFRATIDTDISAHGGTCTFADDTFKQMVEMDPQGMKGFFVSVLSPLQRLCIARVWWRRFAAEGCKKPEAYFAVWRVTQASYTLHNGKVKVLRTNNRIVKDESGRQVIECQSQDVTHLYPEIPNMPRFLA</sequence>
<name>A0ABP0LMU6_9DINO</name>
<feature type="compositionally biased region" description="Basic and acidic residues" evidence="1">
    <location>
        <begin position="492"/>
        <end position="511"/>
    </location>
</feature>
<dbReference type="EMBL" id="CAXAMM010017161">
    <property type="protein sequence ID" value="CAK9040542.1"/>
    <property type="molecule type" value="Genomic_DNA"/>
</dbReference>
<feature type="compositionally biased region" description="Polar residues" evidence="1">
    <location>
        <begin position="440"/>
        <end position="449"/>
    </location>
</feature>
<feature type="region of interest" description="Disordered" evidence="1">
    <location>
        <begin position="389"/>
        <end position="528"/>
    </location>
</feature>
<accession>A0ABP0LMU6</accession>
<reference evidence="2 3" key="1">
    <citation type="submission" date="2024-02" db="EMBL/GenBank/DDBJ databases">
        <authorList>
            <person name="Chen Y."/>
            <person name="Shah S."/>
            <person name="Dougan E. K."/>
            <person name="Thang M."/>
            <person name="Chan C."/>
        </authorList>
    </citation>
    <scope>NUCLEOTIDE SEQUENCE [LARGE SCALE GENOMIC DNA]</scope>
</reference>
<evidence type="ECO:0000256" key="1">
    <source>
        <dbReference type="SAM" id="MobiDB-lite"/>
    </source>
</evidence>
<feature type="compositionally biased region" description="Basic and acidic residues" evidence="1">
    <location>
        <begin position="111"/>
        <end position="124"/>
    </location>
</feature>
<evidence type="ECO:0000313" key="2">
    <source>
        <dbReference type="EMBL" id="CAK9040542.1"/>
    </source>
</evidence>
<organism evidence="2 3">
    <name type="scientific">Durusdinium trenchii</name>
    <dbReference type="NCBI Taxonomy" id="1381693"/>
    <lineage>
        <taxon>Eukaryota</taxon>
        <taxon>Sar</taxon>
        <taxon>Alveolata</taxon>
        <taxon>Dinophyceae</taxon>
        <taxon>Suessiales</taxon>
        <taxon>Symbiodiniaceae</taxon>
        <taxon>Durusdinium</taxon>
    </lineage>
</organism>
<gene>
    <name evidence="2" type="ORF">SCF082_LOCUS23560</name>
</gene>
<dbReference type="Proteomes" id="UP001642464">
    <property type="component" value="Unassembled WGS sequence"/>
</dbReference>
<comment type="caution">
    <text evidence="2">The sequence shown here is derived from an EMBL/GenBank/DDBJ whole genome shotgun (WGS) entry which is preliminary data.</text>
</comment>
<feature type="region of interest" description="Disordered" evidence="1">
    <location>
        <begin position="94"/>
        <end position="124"/>
    </location>
</feature>
<protein>
    <submittedName>
        <fullName evidence="2">Uncharacterized protein</fullName>
    </submittedName>
</protein>